<evidence type="ECO:0000313" key="3">
    <source>
        <dbReference type="Proteomes" id="UP000294257"/>
    </source>
</evidence>
<gene>
    <name evidence="2" type="ORF">EV193_113120</name>
</gene>
<accession>A0A4Q7KFG9</accession>
<evidence type="ECO:0000313" key="2">
    <source>
        <dbReference type="EMBL" id="RZS32276.1"/>
    </source>
</evidence>
<sequence length="30" mass="3364">MLKHRNGVVLPWPENARTLSDWSSGSEPQA</sequence>
<proteinExistence type="predicted"/>
<protein>
    <submittedName>
        <fullName evidence="2">Uncharacterized protein</fullName>
    </submittedName>
</protein>
<reference evidence="2 3" key="1">
    <citation type="submission" date="2019-02" db="EMBL/GenBank/DDBJ databases">
        <title>Genomic Encyclopedia of Type Strains, Phase IV (KMG-IV): sequencing the most valuable type-strain genomes for metagenomic binning, comparative biology and taxonomic classification.</title>
        <authorList>
            <person name="Goeker M."/>
        </authorList>
    </citation>
    <scope>NUCLEOTIDE SEQUENCE [LARGE SCALE GENOMIC DNA]</scope>
    <source>
        <strain evidence="2 3">DSM 101727</strain>
    </source>
</reference>
<evidence type="ECO:0000256" key="1">
    <source>
        <dbReference type="SAM" id="MobiDB-lite"/>
    </source>
</evidence>
<dbReference type="AlphaFoldDB" id="A0A4Q7KFG9"/>
<keyword evidence="3" id="KW-1185">Reference proteome</keyword>
<dbReference type="Proteomes" id="UP000294257">
    <property type="component" value="Unassembled WGS sequence"/>
</dbReference>
<comment type="caution">
    <text evidence="2">The sequence shown here is derived from an EMBL/GenBank/DDBJ whole genome shotgun (WGS) entry which is preliminary data.</text>
</comment>
<feature type="compositionally biased region" description="Polar residues" evidence="1">
    <location>
        <begin position="17"/>
        <end position="30"/>
    </location>
</feature>
<dbReference type="EMBL" id="SGWQ01000013">
    <property type="protein sequence ID" value="RZS32276.1"/>
    <property type="molecule type" value="Genomic_DNA"/>
</dbReference>
<feature type="region of interest" description="Disordered" evidence="1">
    <location>
        <begin position="1"/>
        <end position="30"/>
    </location>
</feature>
<name>A0A4Q7KFG9_9PSEU</name>
<organism evidence="2 3">
    <name type="scientific">Herbihabitans rhizosphaerae</name>
    <dbReference type="NCBI Taxonomy" id="1872711"/>
    <lineage>
        <taxon>Bacteria</taxon>
        <taxon>Bacillati</taxon>
        <taxon>Actinomycetota</taxon>
        <taxon>Actinomycetes</taxon>
        <taxon>Pseudonocardiales</taxon>
        <taxon>Pseudonocardiaceae</taxon>
        <taxon>Herbihabitans</taxon>
    </lineage>
</organism>